<evidence type="ECO:0008006" key="4">
    <source>
        <dbReference type="Google" id="ProtNLM"/>
    </source>
</evidence>
<organism evidence="2 3">
    <name type="scientific">Popillia japonica</name>
    <name type="common">Japanese beetle</name>
    <dbReference type="NCBI Taxonomy" id="7064"/>
    <lineage>
        <taxon>Eukaryota</taxon>
        <taxon>Metazoa</taxon>
        <taxon>Ecdysozoa</taxon>
        <taxon>Arthropoda</taxon>
        <taxon>Hexapoda</taxon>
        <taxon>Insecta</taxon>
        <taxon>Pterygota</taxon>
        <taxon>Neoptera</taxon>
        <taxon>Endopterygota</taxon>
        <taxon>Coleoptera</taxon>
        <taxon>Polyphaga</taxon>
        <taxon>Scarabaeiformia</taxon>
        <taxon>Scarabaeidae</taxon>
        <taxon>Rutelinae</taxon>
        <taxon>Popillia</taxon>
    </lineage>
</organism>
<sequence length="231" mass="27177">MSHRTRNNIHHTQAITDTQIQELKQDTQNIHTNVTRLELKLHHDQTQTQAKILEVNAKLGEVKGQLSKTEERIDQVEQVTAQQQERMHIEVQYIRKQYEKVGEEIKEELKKNPSQGSTIIHAVFHAEGCHTPALFRKPELWPKFKGYQDKLNPMTYIKNVVRLTAGIRDPSEALNLIRISLQERALEWFESVSDQVHNVDDFCEAFKRQYWDKNQQNRVKVQLLTGKYRCL</sequence>
<dbReference type="Proteomes" id="UP001458880">
    <property type="component" value="Unassembled WGS sequence"/>
</dbReference>
<reference evidence="2 3" key="1">
    <citation type="journal article" date="2024" name="BMC Genomics">
        <title>De novo assembly and annotation of Popillia japonica's genome with initial clues to its potential as an invasive pest.</title>
        <authorList>
            <person name="Cucini C."/>
            <person name="Boschi S."/>
            <person name="Funari R."/>
            <person name="Cardaioli E."/>
            <person name="Iannotti N."/>
            <person name="Marturano G."/>
            <person name="Paoli F."/>
            <person name="Bruttini M."/>
            <person name="Carapelli A."/>
            <person name="Frati F."/>
            <person name="Nardi F."/>
        </authorList>
    </citation>
    <scope>NUCLEOTIDE SEQUENCE [LARGE SCALE GENOMIC DNA]</scope>
    <source>
        <strain evidence="2">DMR45628</strain>
    </source>
</reference>
<dbReference type="EMBL" id="JASPKY010000434">
    <property type="protein sequence ID" value="KAK9700585.1"/>
    <property type="molecule type" value="Genomic_DNA"/>
</dbReference>
<evidence type="ECO:0000313" key="3">
    <source>
        <dbReference type="Proteomes" id="UP001458880"/>
    </source>
</evidence>
<gene>
    <name evidence="2" type="ORF">QE152_g31144</name>
</gene>
<dbReference type="AlphaFoldDB" id="A0AAW1JBV6"/>
<comment type="caution">
    <text evidence="2">The sequence shown here is derived from an EMBL/GenBank/DDBJ whole genome shotgun (WGS) entry which is preliminary data.</text>
</comment>
<accession>A0AAW1JBV6</accession>
<keyword evidence="3" id="KW-1185">Reference proteome</keyword>
<evidence type="ECO:0000313" key="2">
    <source>
        <dbReference type="EMBL" id="KAK9700585.1"/>
    </source>
</evidence>
<proteinExistence type="predicted"/>
<keyword evidence="1" id="KW-0175">Coiled coil</keyword>
<protein>
    <recommendedName>
        <fullName evidence="4">Retrotransposon gag domain-containing protein</fullName>
    </recommendedName>
</protein>
<feature type="coiled-coil region" evidence="1">
    <location>
        <begin position="20"/>
        <end position="86"/>
    </location>
</feature>
<name>A0AAW1JBV6_POPJA</name>
<evidence type="ECO:0000256" key="1">
    <source>
        <dbReference type="SAM" id="Coils"/>
    </source>
</evidence>